<name>A0A9K3Q0K6_9STRA</name>
<sequence length="450" mass="51627">MRDEGQVLFVPSEPDLMIPRKLRDAIGESDDNASTSVRGNIGSISGGACCQVEIHLQPNQKRCLLYSLDCNGQRKSSGGDEFYIRYEERIPKVSKSMDEQEDNIILQAVALITTAKDGIYELDFSTTPMFPSLYSVSHAPDQEDVISTWTVHFEYTNGIGLLPPPLKSHWQNGGYSHTTYQLKGHPSMLRPPCIREFRPPTPPAIGLNEFDQVFLFGDSTFCQFARQRPNKKGRYYFQPNLRVLGDKVRLGLNTKTVSELLQQLEESNIDGALSRVEGVRCKKRALIIGSCLWDILNSEDDIQGFCYDDHAQACSKYVRELRNRYPNIVIVWKSPMACHIHWVDLQRVVEHDRATATLFGINRIRYMSASRSRYLYELQKRIMSELDVPFLDLYKATYLSADQMYPSDGRHYRPDFNRKMIGWYYVQPTADGSLSEDQTPKYYSEVSIIY</sequence>
<keyword evidence="2" id="KW-1185">Reference proteome</keyword>
<dbReference type="Proteomes" id="UP000693970">
    <property type="component" value="Unassembled WGS sequence"/>
</dbReference>
<dbReference type="OrthoDB" id="41967at2759"/>
<dbReference type="AlphaFoldDB" id="A0A9K3Q0K6"/>
<evidence type="ECO:0000313" key="2">
    <source>
        <dbReference type="Proteomes" id="UP000693970"/>
    </source>
</evidence>
<dbReference type="EMBL" id="JAGRRH010000007">
    <property type="protein sequence ID" value="KAG7366972.1"/>
    <property type="molecule type" value="Genomic_DNA"/>
</dbReference>
<evidence type="ECO:0000313" key="1">
    <source>
        <dbReference type="EMBL" id="KAG7366972.1"/>
    </source>
</evidence>
<protein>
    <submittedName>
        <fullName evidence="1">Uncharacterized protein</fullName>
    </submittedName>
</protein>
<gene>
    <name evidence="1" type="ORF">IV203_029642</name>
</gene>
<proteinExistence type="predicted"/>
<reference evidence="1" key="1">
    <citation type="journal article" date="2021" name="Sci. Rep.">
        <title>Diploid genomic architecture of Nitzschia inconspicua, an elite biomass production diatom.</title>
        <authorList>
            <person name="Oliver A."/>
            <person name="Podell S."/>
            <person name="Pinowska A."/>
            <person name="Traller J.C."/>
            <person name="Smith S.R."/>
            <person name="McClure R."/>
            <person name="Beliaev A."/>
            <person name="Bohutskyi P."/>
            <person name="Hill E.A."/>
            <person name="Rabines A."/>
            <person name="Zheng H."/>
            <person name="Allen L.Z."/>
            <person name="Kuo A."/>
            <person name="Grigoriev I.V."/>
            <person name="Allen A.E."/>
            <person name="Hazlebeck D."/>
            <person name="Allen E.E."/>
        </authorList>
    </citation>
    <scope>NUCLEOTIDE SEQUENCE</scope>
    <source>
        <strain evidence="1">Hildebrandi</strain>
    </source>
</reference>
<reference evidence="1" key="2">
    <citation type="submission" date="2021-04" db="EMBL/GenBank/DDBJ databases">
        <authorList>
            <person name="Podell S."/>
        </authorList>
    </citation>
    <scope>NUCLEOTIDE SEQUENCE</scope>
    <source>
        <strain evidence="1">Hildebrandi</strain>
    </source>
</reference>
<accession>A0A9K3Q0K6</accession>
<comment type="caution">
    <text evidence="1">The sequence shown here is derived from an EMBL/GenBank/DDBJ whole genome shotgun (WGS) entry which is preliminary data.</text>
</comment>
<organism evidence="1 2">
    <name type="scientific">Nitzschia inconspicua</name>
    <dbReference type="NCBI Taxonomy" id="303405"/>
    <lineage>
        <taxon>Eukaryota</taxon>
        <taxon>Sar</taxon>
        <taxon>Stramenopiles</taxon>
        <taxon>Ochrophyta</taxon>
        <taxon>Bacillariophyta</taxon>
        <taxon>Bacillariophyceae</taxon>
        <taxon>Bacillariophycidae</taxon>
        <taxon>Bacillariales</taxon>
        <taxon>Bacillariaceae</taxon>
        <taxon>Nitzschia</taxon>
    </lineage>
</organism>